<accession>A0A9W4IE18</accession>
<organism evidence="3 4">
    <name type="scientific">Penicillium salamii</name>
    <dbReference type="NCBI Taxonomy" id="1612424"/>
    <lineage>
        <taxon>Eukaryota</taxon>
        <taxon>Fungi</taxon>
        <taxon>Dikarya</taxon>
        <taxon>Ascomycota</taxon>
        <taxon>Pezizomycotina</taxon>
        <taxon>Eurotiomycetes</taxon>
        <taxon>Eurotiomycetidae</taxon>
        <taxon>Eurotiales</taxon>
        <taxon>Aspergillaceae</taxon>
        <taxon>Penicillium</taxon>
    </lineage>
</organism>
<keyword evidence="2" id="KW-1133">Transmembrane helix</keyword>
<evidence type="ECO:0000256" key="2">
    <source>
        <dbReference type="SAM" id="Phobius"/>
    </source>
</evidence>
<protein>
    <submittedName>
        <fullName evidence="3">Uncharacterized protein</fullName>
    </submittedName>
</protein>
<evidence type="ECO:0000313" key="3">
    <source>
        <dbReference type="EMBL" id="CAG8262841.1"/>
    </source>
</evidence>
<reference evidence="3" key="1">
    <citation type="submission" date="2021-07" db="EMBL/GenBank/DDBJ databases">
        <authorList>
            <person name="Branca A.L. A."/>
        </authorList>
    </citation>
    <scope>NUCLEOTIDE SEQUENCE</scope>
</reference>
<comment type="caution">
    <text evidence="3">The sequence shown here is derived from an EMBL/GenBank/DDBJ whole genome shotgun (WGS) entry which is preliminary data.</text>
</comment>
<evidence type="ECO:0000313" key="4">
    <source>
        <dbReference type="Proteomes" id="UP001152592"/>
    </source>
</evidence>
<keyword evidence="2" id="KW-0812">Transmembrane</keyword>
<feature type="compositionally biased region" description="Low complexity" evidence="1">
    <location>
        <begin position="149"/>
        <end position="163"/>
    </location>
</feature>
<dbReference type="OrthoDB" id="438440at2759"/>
<keyword evidence="2" id="KW-0472">Membrane</keyword>
<sequence length="259" mass="27123">MAILPVINQTSLLKMIAFIPFLVLALYAHVSFGNALTVIDYNGLCAIWSDRNHGCTGSSETFGLLKGSNCSDISRVVGGSRKSFDKLSVNICGTLNGVPVAWIMIEKSGQLTFSNINGAQAMCKLDDFQVGSSCTMSEARRSPTDSTMVTQTASASVETTVSTKLSISESSDARTSSEKSSTTASSSTYSKESSSTSSKESSSTSSEESLYSTAPSTTSSKESLLSSTEPSLTSSKEESSTTPPQSISSSISTCDNVST</sequence>
<feature type="region of interest" description="Disordered" evidence="1">
    <location>
        <begin position="136"/>
        <end position="259"/>
    </location>
</feature>
<feature type="transmembrane region" description="Helical" evidence="2">
    <location>
        <begin position="12"/>
        <end position="30"/>
    </location>
</feature>
<evidence type="ECO:0000256" key="1">
    <source>
        <dbReference type="SAM" id="MobiDB-lite"/>
    </source>
</evidence>
<name>A0A9W4IE18_9EURO</name>
<gene>
    <name evidence="3" type="ORF">PSALAMII_LOCUS984</name>
</gene>
<dbReference type="Proteomes" id="UP001152592">
    <property type="component" value="Unassembled WGS sequence"/>
</dbReference>
<proteinExistence type="predicted"/>
<dbReference type="EMBL" id="CAJVPD010000042">
    <property type="protein sequence ID" value="CAG8262841.1"/>
    <property type="molecule type" value="Genomic_DNA"/>
</dbReference>
<dbReference type="AlphaFoldDB" id="A0A9W4IE18"/>
<feature type="compositionally biased region" description="Low complexity" evidence="1">
    <location>
        <begin position="178"/>
        <end position="253"/>
    </location>
</feature>